<evidence type="ECO:0000313" key="2">
    <source>
        <dbReference type="Proteomes" id="UP001152888"/>
    </source>
</evidence>
<dbReference type="EMBL" id="CAKOFQ010006753">
    <property type="protein sequence ID" value="CAH1968472.1"/>
    <property type="molecule type" value="Genomic_DNA"/>
</dbReference>
<dbReference type="OrthoDB" id="6777545at2759"/>
<dbReference type="SUPFAM" id="SSF56672">
    <property type="entry name" value="DNA/RNA polymerases"/>
    <property type="match status" value="1"/>
</dbReference>
<keyword evidence="2" id="KW-1185">Reference proteome</keyword>
<dbReference type="GO" id="GO:0071897">
    <property type="term" value="P:DNA biosynthetic process"/>
    <property type="evidence" value="ECO:0007669"/>
    <property type="project" value="UniProtKB-ARBA"/>
</dbReference>
<dbReference type="AlphaFoldDB" id="A0A9P0K964"/>
<dbReference type="Gene3D" id="3.10.10.10">
    <property type="entry name" value="HIV Type 1 Reverse Transcriptase, subunit A, domain 1"/>
    <property type="match status" value="1"/>
</dbReference>
<dbReference type="Proteomes" id="UP001152888">
    <property type="component" value="Unassembled WGS sequence"/>
</dbReference>
<sequence length="215" mass="24899">TDDLQKLGAKIDYTNQTVQLKNRCIPLVIERTTPLKPTRLEYVNHITIPVKIENVPVVVPEFEINGIIFPDCIATARDFHVTINIPVEHSTPEEICCIEPMDVDPLLEYNIKKPDIQENDFNITQLIRTDHLSPDEKQKILELCQKYKTVFHFEGTDLTCTHHVKHKIRTTDDIPIYQKPLRYPPVLQEEINLQVQKLIDNKIVRPSISPYSSQV</sequence>
<name>A0A9P0K964_ACAOB</name>
<accession>A0A9P0K964</accession>
<comment type="caution">
    <text evidence="1">The sequence shown here is derived from an EMBL/GenBank/DDBJ whole genome shotgun (WGS) entry which is preliminary data.</text>
</comment>
<proteinExistence type="predicted"/>
<evidence type="ECO:0000313" key="1">
    <source>
        <dbReference type="EMBL" id="CAH1968472.1"/>
    </source>
</evidence>
<organism evidence="1 2">
    <name type="scientific">Acanthoscelides obtectus</name>
    <name type="common">Bean weevil</name>
    <name type="synonym">Bruchus obtectus</name>
    <dbReference type="NCBI Taxonomy" id="200917"/>
    <lineage>
        <taxon>Eukaryota</taxon>
        <taxon>Metazoa</taxon>
        <taxon>Ecdysozoa</taxon>
        <taxon>Arthropoda</taxon>
        <taxon>Hexapoda</taxon>
        <taxon>Insecta</taxon>
        <taxon>Pterygota</taxon>
        <taxon>Neoptera</taxon>
        <taxon>Endopterygota</taxon>
        <taxon>Coleoptera</taxon>
        <taxon>Polyphaga</taxon>
        <taxon>Cucujiformia</taxon>
        <taxon>Chrysomeloidea</taxon>
        <taxon>Chrysomelidae</taxon>
        <taxon>Bruchinae</taxon>
        <taxon>Bruchini</taxon>
        <taxon>Acanthoscelides</taxon>
    </lineage>
</organism>
<gene>
    <name evidence="1" type="ORF">ACAOBT_LOCUS7871</name>
</gene>
<dbReference type="InterPro" id="IPR043502">
    <property type="entry name" value="DNA/RNA_pol_sf"/>
</dbReference>
<feature type="non-terminal residue" evidence="1">
    <location>
        <position position="1"/>
    </location>
</feature>
<protein>
    <submittedName>
        <fullName evidence="1">Uncharacterized protein</fullName>
    </submittedName>
</protein>
<reference evidence="1" key="1">
    <citation type="submission" date="2022-03" db="EMBL/GenBank/DDBJ databases">
        <authorList>
            <person name="Sayadi A."/>
        </authorList>
    </citation>
    <scope>NUCLEOTIDE SEQUENCE</scope>
</reference>